<sequence>MRKRGHLIKQILARQLYKYTRENQEPVALTNHGETIGYYIPAQSQSQKKDLESLRQAVTKLSNRLAEKGLTEDDIATDFQELRKQSNL</sequence>
<protein>
    <submittedName>
        <fullName evidence="1">Prevent-host-death family protein</fullName>
    </submittedName>
</protein>
<dbReference type="EMBL" id="SFAV01000058">
    <property type="protein sequence ID" value="TRU91422.1"/>
    <property type="molecule type" value="Genomic_DNA"/>
</dbReference>
<name>A0A552J6V9_9CHRO</name>
<dbReference type="AlphaFoldDB" id="A0A552J6V9"/>
<accession>A0A552J6V9</accession>
<evidence type="ECO:0000313" key="1">
    <source>
        <dbReference type="EMBL" id="TRU91422.1"/>
    </source>
</evidence>
<gene>
    <name evidence="1" type="ORF">EWV54_04670</name>
</gene>
<reference evidence="1 2" key="1">
    <citation type="submission" date="2019-01" db="EMBL/GenBank/DDBJ databases">
        <title>Coherence of Microcystis species and biogeography revealed through population genomics.</title>
        <authorList>
            <person name="Perez-Carrascal O.M."/>
            <person name="Terrat Y."/>
            <person name="Giani A."/>
            <person name="Fortin N."/>
            <person name="Tromas N."/>
            <person name="Shapiro B.J."/>
        </authorList>
    </citation>
    <scope>NUCLEOTIDE SEQUENCE [LARGE SCALE GENOMIC DNA]</scope>
    <source>
        <strain evidence="1">Mn_MB_F_20050700_S1D</strain>
    </source>
</reference>
<evidence type="ECO:0000313" key="2">
    <source>
        <dbReference type="Proteomes" id="UP000319191"/>
    </source>
</evidence>
<proteinExistence type="predicted"/>
<dbReference type="Proteomes" id="UP000319191">
    <property type="component" value="Unassembled WGS sequence"/>
</dbReference>
<organism evidence="1 2">
    <name type="scientific">Microcystis novacekii Mn_MB_F_20050700_S1D</name>
    <dbReference type="NCBI Taxonomy" id="2486266"/>
    <lineage>
        <taxon>Bacteria</taxon>
        <taxon>Bacillati</taxon>
        <taxon>Cyanobacteriota</taxon>
        <taxon>Cyanophyceae</taxon>
        <taxon>Oscillatoriophycideae</taxon>
        <taxon>Chroococcales</taxon>
        <taxon>Microcystaceae</taxon>
        <taxon>Microcystis</taxon>
    </lineage>
</organism>
<comment type="caution">
    <text evidence="1">The sequence shown here is derived from an EMBL/GenBank/DDBJ whole genome shotgun (WGS) entry which is preliminary data.</text>
</comment>